<proteinExistence type="inferred from homology"/>
<protein>
    <recommendedName>
        <fullName evidence="4">Translational regulator CsrA</fullName>
    </recommendedName>
</protein>
<accession>A0ABW2PWP8</accession>
<reference evidence="6" key="1">
    <citation type="journal article" date="2019" name="Int. J. Syst. Evol. Microbiol.">
        <title>The Global Catalogue of Microorganisms (GCM) 10K type strain sequencing project: providing services to taxonomists for standard genome sequencing and annotation.</title>
        <authorList>
            <consortium name="The Broad Institute Genomics Platform"/>
            <consortium name="The Broad Institute Genome Sequencing Center for Infectious Disease"/>
            <person name="Wu L."/>
            <person name="Ma J."/>
        </authorList>
    </citation>
    <scope>NUCLEOTIDE SEQUENCE [LARGE SCALE GENOMIC DNA]</scope>
    <source>
        <strain evidence="6">CGMCC 1.16305</strain>
    </source>
</reference>
<evidence type="ECO:0000256" key="2">
    <source>
        <dbReference type="ARBA" id="ARBA00022845"/>
    </source>
</evidence>
<dbReference type="RefSeq" id="WP_380966580.1">
    <property type="nucleotide sequence ID" value="NZ_JBHTCO010000016.1"/>
</dbReference>
<dbReference type="NCBIfam" id="NF002469">
    <property type="entry name" value="PRK01712.1"/>
    <property type="match status" value="1"/>
</dbReference>
<comment type="function">
    <text evidence="4">A translational regulator that binds mRNA to regulate translation initiation and/or mRNA stability. Usually binds in the 5'-UTR at or near the Shine-Dalgarno sequence preventing ribosome-binding, thus repressing translation. Its main target seems to be the major flagellin gene, while its function is anatagonized by FliW.</text>
</comment>
<dbReference type="PANTHER" id="PTHR34984">
    <property type="entry name" value="CARBON STORAGE REGULATOR"/>
    <property type="match status" value="1"/>
</dbReference>
<dbReference type="SUPFAM" id="SSF117130">
    <property type="entry name" value="CsrA-like"/>
    <property type="match status" value="1"/>
</dbReference>
<keyword evidence="3 4" id="KW-0694">RNA-binding</keyword>
<evidence type="ECO:0000256" key="3">
    <source>
        <dbReference type="ARBA" id="ARBA00022884"/>
    </source>
</evidence>
<dbReference type="Proteomes" id="UP001596505">
    <property type="component" value="Unassembled WGS sequence"/>
</dbReference>
<evidence type="ECO:0000313" key="5">
    <source>
        <dbReference type="EMBL" id="MFC7393843.1"/>
    </source>
</evidence>
<evidence type="ECO:0000256" key="1">
    <source>
        <dbReference type="ARBA" id="ARBA00022490"/>
    </source>
</evidence>
<evidence type="ECO:0000256" key="4">
    <source>
        <dbReference type="HAMAP-Rule" id="MF_00167"/>
    </source>
</evidence>
<comment type="caution">
    <text evidence="5">The sequence shown here is derived from an EMBL/GenBank/DDBJ whole genome shotgun (WGS) entry which is preliminary data.</text>
</comment>
<name>A0ABW2PWP8_9BACL</name>
<gene>
    <name evidence="4 5" type="primary">csrA</name>
    <name evidence="5" type="ORF">ACFQRG_12850</name>
</gene>
<organism evidence="5 6">
    <name type="scientific">Scopulibacillus cellulosilyticus</name>
    <dbReference type="NCBI Taxonomy" id="2665665"/>
    <lineage>
        <taxon>Bacteria</taxon>
        <taxon>Bacillati</taxon>
        <taxon>Bacillota</taxon>
        <taxon>Bacilli</taxon>
        <taxon>Bacillales</taxon>
        <taxon>Sporolactobacillaceae</taxon>
        <taxon>Scopulibacillus</taxon>
    </lineage>
</organism>
<evidence type="ECO:0000313" key="6">
    <source>
        <dbReference type="Proteomes" id="UP001596505"/>
    </source>
</evidence>
<dbReference type="HAMAP" id="MF_00167">
    <property type="entry name" value="CsrA"/>
    <property type="match status" value="1"/>
</dbReference>
<keyword evidence="4" id="KW-1005">Bacterial flagellum biogenesis</keyword>
<sequence length="77" mass="8691">MLVLTRKPNESLMVGDDIEIQILGIEGDQVKLGIKAPKYIDIHRKEIYLSIQQENNQAANTSLSNNLLESLKSLKKQ</sequence>
<dbReference type="Pfam" id="PF02599">
    <property type="entry name" value="CsrA"/>
    <property type="match status" value="1"/>
</dbReference>
<comment type="subcellular location">
    <subcellularLocation>
        <location evidence="4">Cytoplasm</location>
    </subcellularLocation>
</comment>
<dbReference type="InterPro" id="IPR003751">
    <property type="entry name" value="CsrA"/>
</dbReference>
<dbReference type="EMBL" id="JBHTCO010000016">
    <property type="protein sequence ID" value="MFC7393843.1"/>
    <property type="molecule type" value="Genomic_DNA"/>
</dbReference>
<keyword evidence="1 4" id="KW-0963">Cytoplasm</keyword>
<comment type="subunit">
    <text evidence="4">Homodimer; the beta-strands of each monomer intercalate to form a hydrophobic core, while the alpha-helices form wings that extend away from the core.</text>
</comment>
<keyword evidence="2 4" id="KW-0810">Translation regulation</keyword>
<dbReference type="Gene3D" id="2.60.40.4380">
    <property type="entry name" value="Translational regulator CsrA"/>
    <property type="match status" value="1"/>
</dbReference>
<comment type="similarity">
    <text evidence="4">Belongs to the CsrA/RsmA family.</text>
</comment>
<keyword evidence="6" id="KW-1185">Reference proteome</keyword>
<dbReference type="NCBIfam" id="TIGR00202">
    <property type="entry name" value="csrA"/>
    <property type="match status" value="1"/>
</dbReference>
<dbReference type="InterPro" id="IPR036107">
    <property type="entry name" value="CsrA_sf"/>
</dbReference>
<dbReference type="PANTHER" id="PTHR34984:SF1">
    <property type="entry name" value="CARBON STORAGE REGULATOR"/>
    <property type="match status" value="1"/>
</dbReference>
<keyword evidence="4" id="KW-0678">Repressor</keyword>